<dbReference type="GO" id="GO:0003700">
    <property type="term" value="F:DNA-binding transcription factor activity"/>
    <property type="evidence" value="ECO:0007669"/>
    <property type="project" value="InterPro"/>
</dbReference>
<reference evidence="5 6" key="1">
    <citation type="submission" date="2019-04" db="EMBL/GenBank/DDBJ databases">
        <title>Geobacter ruber sp. nov., ferric-reducing bacteria isolated from paddy soil.</title>
        <authorList>
            <person name="Xu Z."/>
            <person name="Masuda Y."/>
            <person name="Itoh H."/>
            <person name="Senoo K."/>
        </authorList>
    </citation>
    <scope>NUCLEOTIDE SEQUENCE [LARGE SCALE GENOMIC DNA]</scope>
    <source>
        <strain evidence="5 6">Red88</strain>
    </source>
</reference>
<dbReference type="Proteomes" id="UP000324298">
    <property type="component" value="Unassembled WGS sequence"/>
</dbReference>
<dbReference type="InterPro" id="IPR051011">
    <property type="entry name" value="Metal_resp_trans_reg"/>
</dbReference>
<keyword evidence="3" id="KW-0804">Transcription</keyword>
<name>A0A5A9XAL8_9BACT</name>
<proteinExistence type="predicted"/>
<keyword evidence="2" id="KW-0238">DNA-binding</keyword>
<evidence type="ECO:0000313" key="6">
    <source>
        <dbReference type="Proteomes" id="UP000324298"/>
    </source>
</evidence>
<dbReference type="InterPro" id="IPR036390">
    <property type="entry name" value="WH_DNA-bd_sf"/>
</dbReference>
<gene>
    <name evidence="5" type="ORF">ET418_12960</name>
</gene>
<dbReference type="Pfam" id="PF01022">
    <property type="entry name" value="HTH_5"/>
    <property type="match status" value="1"/>
</dbReference>
<dbReference type="SMART" id="SM00418">
    <property type="entry name" value="HTH_ARSR"/>
    <property type="match status" value="1"/>
</dbReference>
<evidence type="ECO:0000259" key="4">
    <source>
        <dbReference type="PROSITE" id="PS50987"/>
    </source>
</evidence>
<dbReference type="InterPro" id="IPR018334">
    <property type="entry name" value="ArsR_HTH"/>
</dbReference>
<dbReference type="PANTHER" id="PTHR43132">
    <property type="entry name" value="ARSENICAL RESISTANCE OPERON REPRESSOR ARSR-RELATED"/>
    <property type="match status" value="1"/>
</dbReference>
<dbReference type="SUPFAM" id="SSF46785">
    <property type="entry name" value="Winged helix' DNA-binding domain"/>
    <property type="match status" value="1"/>
</dbReference>
<dbReference type="PROSITE" id="PS50987">
    <property type="entry name" value="HTH_ARSR_2"/>
    <property type="match status" value="1"/>
</dbReference>
<dbReference type="PANTHER" id="PTHR43132:SF6">
    <property type="entry name" value="HTH-TYPE TRANSCRIPTIONAL REPRESSOR CZRA"/>
    <property type="match status" value="1"/>
</dbReference>
<dbReference type="RefSeq" id="WP_149308160.1">
    <property type="nucleotide sequence ID" value="NZ_SRSD01000008.1"/>
</dbReference>
<comment type="caution">
    <text evidence="5">The sequence shown here is derived from an EMBL/GenBank/DDBJ whole genome shotgun (WGS) entry which is preliminary data.</text>
</comment>
<dbReference type="EMBL" id="SRSD01000008">
    <property type="protein sequence ID" value="KAA0889683.1"/>
    <property type="molecule type" value="Genomic_DNA"/>
</dbReference>
<dbReference type="InterPro" id="IPR011991">
    <property type="entry name" value="ArsR-like_HTH"/>
</dbReference>
<dbReference type="InterPro" id="IPR036388">
    <property type="entry name" value="WH-like_DNA-bd_sf"/>
</dbReference>
<accession>A0A5A9XAL8</accession>
<dbReference type="PRINTS" id="PR00778">
    <property type="entry name" value="HTHARSR"/>
</dbReference>
<evidence type="ECO:0000256" key="3">
    <source>
        <dbReference type="ARBA" id="ARBA00023163"/>
    </source>
</evidence>
<dbReference type="GO" id="GO:0003677">
    <property type="term" value="F:DNA binding"/>
    <property type="evidence" value="ECO:0007669"/>
    <property type="project" value="UniProtKB-KW"/>
</dbReference>
<evidence type="ECO:0000313" key="5">
    <source>
        <dbReference type="EMBL" id="KAA0889683.1"/>
    </source>
</evidence>
<keyword evidence="6" id="KW-1185">Reference proteome</keyword>
<organism evidence="5 6">
    <name type="scientific">Oryzomonas rubra</name>
    <dbReference type="NCBI Taxonomy" id="2509454"/>
    <lineage>
        <taxon>Bacteria</taxon>
        <taxon>Pseudomonadati</taxon>
        <taxon>Thermodesulfobacteriota</taxon>
        <taxon>Desulfuromonadia</taxon>
        <taxon>Geobacterales</taxon>
        <taxon>Geobacteraceae</taxon>
        <taxon>Oryzomonas</taxon>
    </lineage>
</organism>
<dbReference type="InterPro" id="IPR001845">
    <property type="entry name" value="HTH_ArsR_DNA-bd_dom"/>
</dbReference>
<dbReference type="Gene3D" id="1.10.10.10">
    <property type="entry name" value="Winged helix-like DNA-binding domain superfamily/Winged helix DNA-binding domain"/>
    <property type="match status" value="1"/>
</dbReference>
<dbReference type="AlphaFoldDB" id="A0A5A9XAL8"/>
<feature type="domain" description="HTH arsR-type" evidence="4">
    <location>
        <begin position="25"/>
        <end position="119"/>
    </location>
</feature>
<sequence length="136" mass="15528">MTERAVCTINLINEKKVAAVRTAMPPQENLFRLAETFRVLGDPTRVRIIHALSLEELCVCDIASLLRTTKSAISHQLRLLRSLRVVKYRKDGRIVYYSLDDSHIGNLLREGLSHIVSQGALPKTQRSPREMEYVEK</sequence>
<dbReference type="NCBIfam" id="NF033788">
    <property type="entry name" value="HTH_metalloreg"/>
    <property type="match status" value="1"/>
</dbReference>
<evidence type="ECO:0000256" key="1">
    <source>
        <dbReference type="ARBA" id="ARBA00023015"/>
    </source>
</evidence>
<dbReference type="OrthoDB" id="9810923at2"/>
<keyword evidence="1" id="KW-0805">Transcription regulation</keyword>
<dbReference type="PROSITE" id="PS00846">
    <property type="entry name" value="HTH_ARSR_1"/>
    <property type="match status" value="1"/>
</dbReference>
<dbReference type="CDD" id="cd00090">
    <property type="entry name" value="HTH_ARSR"/>
    <property type="match status" value="1"/>
</dbReference>
<protein>
    <submittedName>
        <fullName evidence="5">ArsR family transcriptional regulator</fullName>
    </submittedName>
</protein>
<evidence type="ECO:0000256" key="2">
    <source>
        <dbReference type="ARBA" id="ARBA00023125"/>
    </source>
</evidence>